<organism evidence="2 3">
    <name type="scientific">Polyangium fumosum</name>
    <dbReference type="NCBI Taxonomy" id="889272"/>
    <lineage>
        <taxon>Bacteria</taxon>
        <taxon>Pseudomonadati</taxon>
        <taxon>Myxococcota</taxon>
        <taxon>Polyangia</taxon>
        <taxon>Polyangiales</taxon>
        <taxon>Polyangiaceae</taxon>
        <taxon>Polyangium</taxon>
    </lineage>
</organism>
<evidence type="ECO:0000256" key="1">
    <source>
        <dbReference type="SAM" id="MobiDB-lite"/>
    </source>
</evidence>
<dbReference type="RefSeq" id="WP_136933473.1">
    <property type="nucleotide sequence ID" value="NZ_SSMQ01000049.1"/>
</dbReference>
<reference evidence="2 3" key="1">
    <citation type="submission" date="2019-04" db="EMBL/GenBank/DDBJ databases">
        <authorList>
            <person name="Li Y."/>
            <person name="Wang J."/>
        </authorList>
    </citation>
    <scope>NUCLEOTIDE SEQUENCE [LARGE SCALE GENOMIC DNA]</scope>
    <source>
        <strain evidence="2 3">DSM 14668</strain>
    </source>
</reference>
<evidence type="ECO:0008006" key="4">
    <source>
        <dbReference type="Google" id="ProtNLM"/>
    </source>
</evidence>
<evidence type="ECO:0000313" key="3">
    <source>
        <dbReference type="Proteomes" id="UP000309215"/>
    </source>
</evidence>
<keyword evidence="3" id="KW-1185">Reference proteome</keyword>
<feature type="compositionally biased region" description="Pro residues" evidence="1">
    <location>
        <begin position="209"/>
        <end position="218"/>
    </location>
</feature>
<feature type="region of interest" description="Disordered" evidence="1">
    <location>
        <begin position="270"/>
        <end position="318"/>
    </location>
</feature>
<name>A0A4U1IZL9_9BACT</name>
<dbReference type="OrthoDB" id="5508958at2"/>
<dbReference type="Gene3D" id="2.40.10.220">
    <property type="entry name" value="predicted glycosyltransferase like domains"/>
    <property type="match status" value="1"/>
</dbReference>
<dbReference type="AlphaFoldDB" id="A0A4U1IZL9"/>
<sequence length="421" mass="43755">MEPAQLAKTARASLAEALGALQSADDAPDELLEAAEPIAKTMGILHKIERSHGAVLDGRDVALKNVRKVLADVQALDVDHPAVDTVLEAVAASLAKVNALAKYKGTAAPAPAAQPAPQPVVEAPKPAPAQPPQAAEAPKPLPAQPPQAAEAPKPAPAQPLQAAEAPKPLPAQPLQAAEAPKPAPAQPLQAAEAPKPAPAQPLQAAEAPKPAPEPPPHPVAVEPAPQPVEIIKPAPVLQIVPEPAPQPVAEIKPAPILAPQPVVEVKATPAPQPVKAKEPAPTPAPAKVQPTPAPAKVTPAPASVKAKEPTPPPGTRTVDVELGTHSSSNFYKGLSGNDVIEHGGIFVSTYRIPKLGAEVQLRVLLPGDYEFYARAVVQWTRESSGSSEPGFGARFTQIGNEGRQLVYRYARNREPMFYDDL</sequence>
<protein>
    <recommendedName>
        <fullName evidence="4">PilZ domain-containing protein</fullName>
    </recommendedName>
</protein>
<comment type="caution">
    <text evidence="2">The sequence shown here is derived from an EMBL/GenBank/DDBJ whole genome shotgun (WGS) entry which is preliminary data.</text>
</comment>
<gene>
    <name evidence="2" type="ORF">E8A74_35230</name>
</gene>
<evidence type="ECO:0000313" key="2">
    <source>
        <dbReference type="EMBL" id="TKD00180.1"/>
    </source>
</evidence>
<feature type="region of interest" description="Disordered" evidence="1">
    <location>
        <begin position="108"/>
        <end position="226"/>
    </location>
</feature>
<proteinExistence type="predicted"/>
<dbReference type="EMBL" id="SSMQ01000049">
    <property type="protein sequence ID" value="TKD00180.1"/>
    <property type="molecule type" value="Genomic_DNA"/>
</dbReference>
<feature type="compositionally biased region" description="Low complexity" evidence="1">
    <location>
        <begin position="146"/>
        <end position="208"/>
    </location>
</feature>
<dbReference type="Proteomes" id="UP000309215">
    <property type="component" value="Unassembled WGS sequence"/>
</dbReference>
<feature type="compositionally biased region" description="Low complexity" evidence="1">
    <location>
        <begin position="294"/>
        <end position="304"/>
    </location>
</feature>
<accession>A0A4U1IZL9</accession>